<protein>
    <submittedName>
        <fullName evidence="1">Uncharacterized protein</fullName>
    </submittedName>
</protein>
<name>A0A131ZWG6_SARSC</name>
<evidence type="ECO:0000313" key="1">
    <source>
        <dbReference type="EMBL" id="KPM02997.1"/>
    </source>
</evidence>
<accession>A0A131ZWG6</accession>
<dbReference type="AlphaFoldDB" id="A0A131ZWG6"/>
<dbReference type="Proteomes" id="UP000616769">
    <property type="component" value="Unassembled WGS sequence"/>
</dbReference>
<evidence type="ECO:0000313" key="2">
    <source>
        <dbReference type="Proteomes" id="UP000616769"/>
    </source>
</evidence>
<proteinExistence type="predicted"/>
<dbReference type="VEuPathDB" id="VectorBase:SSCA000919"/>
<organism evidence="1 2">
    <name type="scientific">Sarcoptes scabiei</name>
    <name type="common">Itch mite</name>
    <name type="synonym">Acarus scabiei</name>
    <dbReference type="NCBI Taxonomy" id="52283"/>
    <lineage>
        <taxon>Eukaryota</taxon>
        <taxon>Metazoa</taxon>
        <taxon>Ecdysozoa</taxon>
        <taxon>Arthropoda</taxon>
        <taxon>Chelicerata</taxon>
        <taxon>Arachnida</taxon>
        <taxon>Acari</taxon>
        <taxon>Acariformes</taxon>
        <taxon>Sarcoptiformes</taxon>
        <taxon>Astigmata</taxon>
        <taxon>Psoroptidia</taxon>
        <taxon>Sarcoptoidea</taxon>
        <taxon>Sarcoptidae</taxon>
        <taxon>Sarcoptinae</taxon>
        <taxon>Sarcoptes</taxon>
    </lineage>
</organism>
<reference evidence="1 2" key="1">
    <citation type="journal article" date="2015" name="Parasit. Vectors">
        <title>Draft genome of the scabies mite.</title>
        <authorList>
            <person name="Rider S.D.Jr."/>
            <person name="Morgan M.S."/>
            <person name="Arlian L.G."/>
        </authorList>
    </citation>
    <scope>NUCLEOTIDE SEQUENCE [LARGE SCALE GENOMIC DNA]</scope>
    <source>
        <strain evidence="1">Arlian Lab</strain>
    </source>
</reference>
<dbReference type="EMBL" id="JXLN01003598">
    <property type="protein sequence ID" value="KPM02997.1"/>
    <property type="molecule type" value="Genomic_DNA"/>
</dbReference>
<comment type="caution">
    <text evidence="1">The sequence shown here is derived from an EMBL/GenBank/DDBJ whole genome shotgun (WGS) entry which is preliminary data.</text>
</comment>
<sequence length="84" mass="9442">MDFVLESSNFFFFAATGTISFGMVSSTYQPKPSINNDDGDHLDVEKQNEKYLKSNEKQGNGLPKNLRVLNQSGLGEILIKLDWI</sequence>
<gene>
    <name evidence="1" type="ORF">QR98_0014250</name>
</gene>